<reference evidence="2" key="2">
    <citation type="submission" date="2018-05" db="EMBL/GenBank/DDBJ databases">
        <title>OmerRS3 (Oryza meridionalis Reference Sequence Version 3).</title>
        <authorList>
            <person name="Zhang J."/>
            <person name="Kudrna D."/>
            <person name="Lee S."/>
            <person name="Talag J."/>
            <person name="Welchert J."/>
            <person name="Wing R.A."/>
        </authorList>
    </citation>
    <scope>NUCLEOTIDE SEQUENCE [LARGE SCALE GENOMIC DNA]</scope>
    <source>
        <strain evidence="2">cv. OR44</strain>
    </source>
</reference>
<dbReference type="Proteomes" id="UP000008021">
    <property type="component" value="Chromosome 6"/>
</dbReference>
<feature type="region of interest" description="Disordered" evidence="1">
    <location>
        <begin position="35"/>
        <end position="94"/>
    </location>
</feature>
<organism evidence="2">
    <name type="scientific">Oryza meridionalis</name>
    <dbReference type="NCBI Taxonomy" id="40149"/>
    <lineage>
        <taxon>Eukaryota</taxon>
        <taxon>Viridiplantae</taxon>
        <taxon>Streptophyta</taxon>
        <taxon>Embryophyta</taxon>
        <taxon>Tracheophyta</taxon>
        <taxon>Spermatophyta</taxon>
        <taxon>Magnoliopsida</taxon>
        <taxon>Liliopsida</taxon>
        <taxon>Poales</taxon>
        <taxon>Poaceae</taxon>
        <taxon>BOP clade</taxon>
        <taxon>Oryzoideae</taxon>
        <taxon>Oryzeae</taxon>
        <taxon>Oryzinae</taxon>
        <taxon>Oryza</taxon>
    </lineage>
</organism>
<feature type="compositionally biased region" description="Gly residues" evidence="1">
    <location>
        <begin position="76"/>
        <end position="85"/>
    </location>
</feature>
<protein>
    <submittedName>
        <fullName evidence="2">Uncharacterized protein</fullName>
    </submittedName>
</protein>
<evidence type="ECO:0000313" key="3">
    <source>
        <dbReference type="Proteomes" id="UP000008021"/>
    </source>
</evidence>
<reference evidence="2" key="1">
    <citation type="submission" date="2015-04" db="UniProtKB">
        <authorList>
            <consortium name="EnsemblPlants"/>
        </authorList>
    </citation>
    <scope>IDENTIFICATION</scope>
</reference>
<sequence>MRVSALSRRRRTPSSPWAGEWWDSHRAMAVSAASIRRASWEAETRPSVGRGARRRDKAVRRPRSPAEVDKPTVAIGGRGGGGGGPEVEDDEQTDDDRRLCYYCLMTMQTPERSNSLRTST</sequence>
<accession>A0A0E0E3M0</accession>
<dbReference type="AlphaFoldDB" id="A0A0E0E3M0"/>
<keyword evidence="3" id="KW-1185">Reference proteome</keyword>
<dbReference type="EnsemblPlants" id="OMERI06G20890.2">
    <property type="protein sequence ID" value="OMERI06G20890.2"/>
    <property type="gene ID" value="OMERI06G20890"/>
</dbReference>
<proteinExistence type="predicted"/>
<feature type="compositionally biased region" description="Basic residues" evidence="1">
    <location>
        <begin position="51"/>
        <end position="63"/>
    </location>
</feature>
<dbReference type="Gramene" id="OMERI06G20890.2">
    <property type="protein sequence ID" value="OMERI06G20890.2"/>
    <property type="gene ID" value="OMERI06G20890"/>
</dbReference>
<evidence type="ECO:0000256" key="1">
    <source>
        <dbReference type="SAM" id="MobiDB-lite"/>
    </source>
</evidence>
<name>A0A0E0E3M0_9ORYZ</name>
<evidence type="ECO:0000313" key="2">
    <source>
        <dbReference type="EnsemblPlants" id="OMERI06G20890.2"/>
    </source>
</evidence>